<dbReference type="PROSITE" id="PS50005">
    <property type="entry name" value="TPR"/>
    <property type="match status" value="1"/>
</dbReference>
<proteinExistence type="predicted"/>
<evidence type="ECO:0000259" key="5">
    <source>
        <dbReference type="Pfam" id="PF14020"/>
    </source>
</evidence>
<dbReference type="Pfam" id="PF14020">
    <property type="entry name" value="DUF4236"/>
    <property type="match status" value="1"/>
</dbReference>
<keyword evidence="7" id="KW-1185">Reference proteome</keyword>
<dbReference type="InterPro" id="IPR051012">
    <property type="entry name" value="CellSynth/LPSAsmb/PSIAsmb"/>
</dbReference>
<keyword evidence="1" id="KW-0677">Repeat</keyword>
<accession>C0GHT7</accession>
<organism evidence="6 7">
    <name type="scientific">Dethiobacter alkaliphilus AHT 1</name>
    <dbReference type="NCBI Taxonomy" id="555088"/>
    <lineage>
        <taxon>Bacteria</taxon>
        <taxon>Bacillati</taxon>
        <taxon>Bacillota</taxon>
        <taxon>Dethiobacteria</taxon>
        <taxon>Dethiobacterales</taxon>
        <taxon>Dethiobacteraceae</taxon>
        <taxon>Dethiobacter</taxon>
    </lineage>
</organism>
<protein>
    <submittedName>
        <fullName evidence="6">TPR repeat-containing protein</fullName>
    </submittedName>
</protein>
<gene>
    <name evidence="6" type="ORF">DealDRAFT_2046</name>
</gene>
<comment type="caution">
    <text evidence="6">The sequence shown here is derived from an EMBL/GenBank/DDBJ whole genome shotgun (WGS) entry which is preliminary data.</text>
</comment>
<dbReference type="Pfam" id="PF14559">
    <property type="entry name" value="TPR_19"/>
    <property type="match status" value="1"/>
</dbReference>
<dbReference type="SMART" id="SM00028">
    <property type="entry name" value="TPR"/>
    <property type="match status" value="3"/>
</dbReference>
<dbReference type="PANTHER" id="PTHR45586:SF1">
    <property type="entry name" value="LIPOPOLYSACCHARIDE ASSEMBLY PROTEIN B"/>
    <property type="match status" value="1"/>
</dbReference>
<name>C0GHT7_DETAL</name>
<evidence type="ECO:0000256" key="1">
    <source>
        <dbReference type="ARBA" id="ARBA00022737"/>
    </source>
</evidence>
<dbReference type="OrthoDB" id="983149at2"/>
<keyword evidence="2 3" id="KW-0802">TPR repeat</keyword>
<dbReference type="SUPFAM" id="SSF48452">
    <property type="entry name" value="TPR-like"/>
    <property type="match status" value="1"/>
</dbReference>
<dbReference type="InterPro" id="IPR019734">
    <property type="entry name" value="TPR_rpt"/>
</dbReference>
<feature type="transmembrane region" description="Helical" evidence="4">
    <location>
        <begin position="94"/>
        <end position="120"/>
    </location>
</feature>
<dbReference type="Gene3D" id="1.25.40.10">
    <property type="entry name" value="Tetratricopeptide repeat domain"/>
    <property type="match status" value="1"/>
</dbReference>
<evidence type="ECO:0000313" key="6">
    <source>
        <dbReference type="EMBL" id="EEG77011.1"/>
    </source>
</evidence>
<dbReference type="InterPro" id="IPR025330">
    <property type="entry name" value="DUF4236"/>
</dbReference>
<evidence type="ECO:0000256" key="2">
    <source>
        <dbReference type="ARBA" id="ARBA00022803"/>
    </source>
</evidence>
<keyword evidence="4" id="KW-0472">Membrane</keyword>
<evidence type="ECO:0000256" key="3">
    <source>
        <dbReference type="PROSITE-ProRule" id="PRU00339"/>
    </source>
</evidence>
<dbReference type="STRING" id="555088.DealDRAFT_2046"/>
<dbReference type="RefSeq" id="WP_008517169.1">
    <property type="nucleotide sequence ID" value="NZ_ACJM01000010.1"/>
</dbReference>
<sequence>MGIRFRRSVRIAKGVRLNVSKSGVGISGGVKGARIGVGPRGAYRSLGIPGTGIYAFDYIGKKKQKSAGARPKQAVATVQKAPVPSEFSLPKYPAAILVLSLILLFLFPPLGVLGLIIYIITWVNLKKTPEYQGFQLVAAAEAALKKGLPQEAAQNYKAALELKPAAGSLYQRIADLYYDAEDFSQAVTAYHKYLQHNPNDHSVKPRYAIALAAEKRPEEAITVLQGLPSEMKEHVQIITMLGTFFLDAGQPETALNVLRQGPTRKRKLDDDLLLFFYTLGMAYKENGDDKRAAAQWQKVSAVDMNYLDVKEQLSVLDKL</sequence>
<keyword evidence="4" id="KW-0812">Transmembrane</keyword>
<evidence type="ECO:0000256" key="4">
    <source>
        <dbReference type="SAM" id="Phobius"/>
    </source>
</evidence>
<dbReference type="PANTHER" id="PTHR45586">
    <property type="entry name" value="TPR REPEAT-CONTAINING PROTEIN PA4667"/>
    <property type="match status" value="1"/>
</dbReference>
<feature type="repeat" description="TPR" evidence="3">
    <location>
        <begin position="167"/>
        <end position="200"/>
    </location>
</feature>
<dbReference type="eggNOG" id="COG0457">
    <property type="taxonomic scope" value="Bacteria"/>
</dbReference>
<dbReference type="InterPro" id="IPR011990">
    <property type="entry name" value="TPR-like_helical_dom_sf"/>
</dbReference>
<evidence type="ECO:0000313" key="7">
    <source>
        <dbReference type="Proteomes" id="UP000006443"/>
    </source>
</evidence>
<dbReference type="EMBL" id="ACJM01000010">
    <property type="protein sequence ID" value="EEG77011.1"/>
    <property type="molecule type" value="Genomic_DNA"/>
</dbReference>
<feature type="domain" description="DUF4236" evidence="5">
    <location>
        <begin position="4"/>
        <end position="54"/>
    </location>
</feature>
<reference evidence="6 7" key="1">
    <citation type="submission" date="2009-02" db="EMBL/GenBank/DDBJ databases">
        <title>Sequencing of the draft genome and assembly of Dethiobacter alkaliphilus AHT 1.</title>
        <authorList>
            <consortium name="US DOE Joint Genome Institute (JGI-PGF)"/>
            <person name="Lucas S."/>
            <person name="Copeland A."/>
            <person name="Lapidus A."/>
            <person name="Glavina del Rio T."/>
            <person name="Dalin E."/>
            <person name="Tice H."/>
            <person name="Bruce D."/>
            <person name="Goodwin L."/>
            <person name="Pitluck S."/>
            <person name="Larimer F."/>
            <person name="Land M.L."/>
            <person name="Hauser L."/>
            <person name="Muyzer G."/>
        </authorList>
    </citation>
    <scope>NUCLEOTIDE SEQUENCE [LARGE SCALE GENOMIC DNA]</scope>
    <source>
        <strain evidence="6 7">AHT 1</strain>
    </source>
</reference>
<dbReference type="Proteomes" id="UP000006443">
    <property type="component" value="Unassembled WGS sequence"/>
</dbReference>
<keyword evidence="4" id="KW-1133">Transmembrane helix</keyword>
<dbReference type="AlphaFoldDB" id="C0GHT7"/>